<keyword evidence="8" id="KW-1185">Reference proteome</keyword>
<dbReference type="eggNOG" id="ENOG502RTUM">
    <property type="taxonomic scope" value="Eukaryota"/>
</dbReference>
<evidence type="ECO:0000256" key="4">
    <source>
        <dbReference type="ARBA" id="ARBA00023319"/>
    </source>
</evidence>
<dbReference type="PANTHER" id="PTHR19367">
    <property type="entry name" value="T-CELL RECEPTOR ALPHA CHAIN V REGION"/>
    <property type="match status" value="1"/>
</dbReference>
<protein>
    <recommendedName>
        <fullName evidence="6">Ig-like domain-containing protein</fullName>
    </recommendedName>
</protein>
<dbReference type="Pfam" id="PF07686">
    <property type="entry name" value="V-set"/>
    <property type="match status" value="1"/>
</dbReference>
<evidence type="ECO:0000256" key="1">
    <source>
        <dbReference type="ARBA" id="ARBA00022729"/>
    </source>
</evidence>
<dbReference type="InterPro" id="IPR051287">
    <property type="entry name" value="TCR_variable_region"/>
</dbReference>
<evidence type="ECO:0000256" key="3">
    <source>
        <dbReference type="ARBA" id="ARBA00023170"/>
    </source>
</evidence>
<dbReference type="GO" id="GO:0042101">
    <property type="term" value="C:T cell receptor complex"/>
    <property type="evidence" value="ECO:0007669"/>
    <property type="project" value="UniProtKB-KW"/>
</dbReference>
<keyword evidence="5" id="KW-0391">Immunity</keyword>
<evidence type="ECO:0000256" key="2">
    <source>
        <dbReference type="ARBA" id="ARBA00023130"/>
    </source>
</evidence>
<dbReference type="InterPro" id="IPR013783">
    <property type="entry name" value="Ig-like_fold"/>
</dbReference>
<reference evidence="8" key="1">
    <citation type="submission" date="2011-08" db="EMBL/GenBank/DDBJ databases">
        <title>The draft genome of Latimeria chalumnae.</title>
        <authorList>
            <person name="Di Palma F."/>
            <person name="Alfoldi J."/>
            <person name="Johnson J."/>
            <person name="Berlin A."/>
            <person name="Gnerre S."/>
            <person name="Jaffe D."/>
            <person name="MacCallum I."/>
            <person name="Young S."/>
            <person name="Walker B.J."/>
            <person name="Lander E."/>
            <person name="Lindblad-Toh K."/>
        </authorList>
    </citation>
    <scope>NUCLEOTIDE SEQUENCE [LARGE SCALE GENOMIC DNA]</scope>
    <source>
        <strain evidence="8">Wild caught</strain>
    </source>
</reference>
<accession>H3AT89</accession>
<dbReference type="InterPro" id="IPR036179">
    <property type="entry name" value="Ig-like_dom_sf"/>
</dbReference>
<evidence type="ECO:0000313" key="8">
    <source>
        <dbReference type="Proteomes" id="UP000008672"/>
    </source>
</evidence>
<dbReference type="Gene3D" id="2.60.40.10">
    <property type="entry name" value="Immunoglobulins"/>
    <property type="match status" value="1"/>
</dbReference>
<name>H3AT89_LATCH</name>
<dbReference type="FunCoup" id="H3AT89">
    <property type="interactions" value="259"/>
</dbReference>
<evidence type="ECO:0000256" key="5">
    <source>
        <dbReference type="ARBA" id="ARBA00043266"/>
    </source>
</evidence>
<keyword evidence="4" id="KW-0393">Immunoglobulin domain</keyword>
<dbReference type="SMART" id="SM00406">
    <property type="entry name" value="IGv"/>
    <property type="match status" value="1"/>
</dbReference>
<keyword evidence="2" id="KW-1064">Adaptive immunity</keyword>
<keyword evidence="5" id="KW-1279">T cell receptor</keyword>
<feature type="domain" description="Ig-like" evidence="6">
    <location>
        <begin position="34"/>
        <end position="117"/>
    </location>
</feature>
<organism evidence="7 8">
    <name type="scientific">Latimeria chalumnae</name>
    <name type="common">Coelacanth</name>
    <dbReference type="NCBI Taxonomy" id="7897"/>
    <lineage>
        <taxon>Eukaryota</taxon>
        <taxon>Metazoa</taxon>
        <taxon>Chordata</taxon>
        <taxon>Craniata</taxon>
        <taxon>Vertebrata</taxon>
        <taxon>Euteleostomi</taxon>
        <taxon>Coelacanthiformes</taxon>
        <taxon>Coelacanthidae</taxon>
        <taxon>Latimeria</taxon>
    </lineage>
</organism>
<evidence type="ECO:0000259" key="6">
    <source>
        <dbReference type="PROSITE" id="PS50835"/>
    </source>
</evidence>
<proteinExistence type="predicted"/>
<keyword evidence="1" id="KW-0732">Signal</keyword>
<dbReference type="GO" id="GO:0002250">
    <property type="term" value="P:adaptive immune response"/>
    <property type="evidence" value="ECO:0007669"/>
    <property type="project" value="UniProtKB-KW"/>
</dbReference>
<evidence type="ECO:0000313" key="7">
    <source>
        <dbReference type="Ensembl" id="ENSLACP00000012860.1"/>
    </source>
</evidence>
<dbReference type="Proteomes" id="UP000008672">
    <property type="component" value="Unassembled WGS sequence"/>
</dbReference>
<reference evidence="7" key="2">
    <citation type="submission" date="2025-08" db="UniProtKB">
        <authorList>
            <consortium name="Ensembl"/>
        </authorList>
    </citation>
    <scope>IDENTIFICATION</scope>
</reference>
<reference evidence="7" key="3">
    <citation type="submission" date="2025-09" db="UniProtKB">
        <authorList>
            <consortium name="Ensembl"/>
        </authorList>
    </citation>
    <scope>IDENTIFICATION</scope>
</reference>
<dbReference type="InterPro" id="IPR013106">
    <property type="entry name" value="Ig_V-set"/>
</dbReference>
<dbReference type="InterPro" id="IPR007110">
    <property type="entry name" value="Ig-like_dom"/>
</dbReference>
<sequence length="117" mass="13454">FQKMRTLVVYVINIIIFQKIKGNVVHQEDSLVYVKEKASIKLACNYTTSNASPYLYWYQQYPGDSLKFILHKNKHSSLDSAPGFSRFDAELGKDDTFHLTIENVEITDSAVYFCAFS</sequence>
<dbReference type="Ensembl" id="ENSLACT00000012954.1">
    <property type="protein sequence ID" value="ENSLACP00000012860.1"/>
    <property type="gene ID" value="ENSLACG00000011322.1"/>
</dbReference>
<dbReference type="InParanoid" id="H3AT89"/>
<dbReference type="SUPFAM" id="SSF48726">
    <property type="entry name" value="Immunoglobulin"/>
    <property type="match status" value="1"/>
</dbReference>
<dbReference type="AlphaFoldDB" id="H3AT89"/>
<dbReference type="GeneTree" id="ENSGT01070000255600"/>
<dbReference type="PROSITE" id="PS50835">
    <property type="entry name" value="IG_LIKE"/>
    <property type="match status" value="1"/>
</dbReference>
<keyword evidence="3" id="KW-0675">Receptor</keyword>
<dbReference type="PANTHER" id="PTHR19367:SF18">
    <property type="entry name" value="T CELL RECEPTOR ALPHA VARIABLE 16"/>
    <property type="match status" value="1"/>
</dbReference>
<dbReference type="EMBL" id="AFYH01118945">
    <property type="status" value="NOT_ANNOTATED_CDS"/>
    <property type="molecule type" value="Genomic_DNA"/>
</dbReference>